<evidence type="ECO:0000256" key="4">
    <source>
        <dbReference type="ARBA" id="ARBA00022490"/>
    </source>
</evidence>
<dbReference type="PANTHER" id="PTHR46027:SF1">
    <property type="entry name" value="PEROXISOMAL TARGETING SIGNAL 2 RECEPTOR"/>
    <property type="match status" value="1"/>
</dbReference>
<dbReference type="GO" id="GO:0016558">
    <property type="term" value="P:protein import into peroxisome matrix"/>
    <property type="evidence" value="ECO:0007669"/>
    <property type="project" value="InterPro"/>
</dbReference>
<evidence type="ECO:0000313" key="12">
    <source>
        <dbReference type="EMBL" id="GBF98868.1"/>
    </source>
</evidence>
<keyword evidence="5 11" id="KW-0853">WD repeat</keyword>
<dbReference type="Pfam" id="PF00400">
    <property type="entry name" value="WD40"/>
    <property type="match status" value="5"/>
</dbReference>
<evidence type="ECO:0000256" key="8">
    <source>
        <dbReference type="ARBA" id="ARBA00023140"/>
    </source>
</evidence>
<evidence type="ECO:0000256" key="7">
    <source>
        <dbReference type="ARBA" id="ARBA00022927"/>
    </source>
</evidence>
<dbReference type="PANTHER" id="PTHR46027">
    <property type="entry name" value="PEROXISOMAL TARGETING SIGNAL 2 RECEPTOR"/>
    <property type="match status" value="1"/>
</dbReference>
<protein>
    <recommendedName>
        <fullName evidence="10">Peroxin-7</fullName>
    </recommendedName>
</protein>
<dbReference type="InParanoid" id="A0A2V0PG89"/>
<evidence type="ECO:0000256" key="11">
    <source>
        <dbReference type="PROSITE-ProRule" id="PRU00221"/>
    </source>
</evidence>
<keyword evidence="6" id="KW-0677">Repeat</keyword>
<dbReference type="GO" id="GO:0005782">
    <property type="term" value="C:peroxisomal matrix"/>
    <property type="evidence" value="ECO:0007669"/>
    <property type="project" value="UniProtKB-SubCell"/>
</dbReference>
<keyword evidence="13" id="KW-1185">Reference proteome</keyword>
<dbReference type="InterPro" id="IPR020472">
    <property type="entry name" value="WD40_PAC1"/>
</dbReference>
<dbReference type="PROSITE" id="PS50082">
    <property type="entry name" value="WD_REPEATS_2"/>
    <property type="match status" value="4"/>
</dbReference>
<comment type="caution">
    <text evidence="12">The sequence shown here is derived from an EMBL/GenBank/DDBJ whole genome shotgun (WGS) entry which is preliminary data.</text>
</comment>
<keyword evidence="4" id="KW-0963">Cytoplasm</keyword>
<proteinExistence type="inferred from homology"/>
<comment type="subcellular location">
    <subcellularLocation>
        <location evidence="2">Cytoplasm</location>
        <location evidence="2">Cytosol</location>
    </subcellularLocation>
    <subcellularLocation>
        <location evidence="1">Peroxisome matrix</location>
    </subcellularLocation>
</comment>
<evidence type="ECO:0000256" key="1">
    <source>
        <dbReference type="ARBA" id="ARBA00004253"/>
    </source>
</evidence>
<reference evidence="12 13" key="1">
    <citation type="journal article" date="2018" name="Sci. Rep.">
        <title>Raphidocelis subcapitata (=Pseudokirchneriella subcapitata) provides an insight into genome evolution and environmental adaptations in the Sphaeropleales.</title>
        <authorList>
            <person name="Suzuki S."/>
            <person name="Yamaguchi H."/>
            <person name="Nakajima N."/>
            <person name="Kawachi M."/>
        </authorList>
    </citation>
    <scope>NUCLEOTIDE SEQUENCE [LARGE SCALE GENOMIC DNA]</scope>
    <source>
        <strain evidence="12 13">NIES-35</strain>
    </source>
</reference>
<accession>A0A2V0PG89</accession>
<keyword evidence="3" id="KW-0813">Transport</keyword>
<dbReference type="CDD" id="cd00200">
    <property type="entry name" value="WD40"/>
    <property type="match status" value="1"/>
</dbReference>
<dbReference type="FunCoup" id="A0A2V0PG89">
    <property type="interactions" value="797"/>
</dbReference>
<gene>
    <name evidence="12" type="ORF">Rsub_11472</name>
</gene>
<dbReference type="OrthoDB" id="273771at2759"/>
<feature type="repeat" description="WD" evidence="11">
    <location>
        <begin position="186"/>
        <end position="228"/>
    </location>
</feature>
<organism evidence="12 13">
    <name type="scientific">Raphidocelis subcapitata</name>
    <dbReference type="NCBI Taxonomy" id="307507"/>
    <lineage>
        <taxon>Eukaryota</taxon>
        <taxon>Viridiplantae</taxon>
        <taxon>Chlorophyta</taxon>
        <taxon>core chlorophytes</taxon>
        <taxon>Chlorophyceae</taxon>
        <taxon>CS clade</taxon>
        <taxon>Sphaeropleales</taxon>
        <taxon>Selenastraceae</taxon>
        <taxon>Raphidocelis</taxon>
    </lineage>
</organism>
<dbReference type="PROSITE" id="PS50294">
    <property type="entry name" value="WD_REPEATS_REGION"/>
    <property type="match status" value="3"/>
</dbReference>
<dbReference type="PRINTS" id="PR00320">
    <property type="entry name" value="GPROTEINBRPT"/>
</dbReference>
<dbReference type="AlphaFoldDB" id="A0A2V0PG89"/>
<dbReference type="GO" id="GO:0005829">
    <property type="term" value="C:cytosol"/>
    <property type="evidence" value="ECO:0007669"/>
    <property type="project" value="UniProtKB-SubCell"/>
</dbReference>
<sequence>MPRFRTPFNGYSVKFSPFVESRLAVATAQNFGIIGNGRLHVLESTPGGLVEVAAFDTADGLYDVAWSEENESLLVAACGDGSLKLYDLAAPAGANPLRSLQEHRKECSSVSWNLRRRDLFVSSSWDDTLKVWSLARPSSLSTFTGHTYCVYHAAWSPHHGDVFLSASGDTSVRLWDLRQPMPTLLLPAHAFEVLSADWCKYNDCIIATGSIDKTIKVWDVRSPQRELATLLGHGYAVRRVQFSPHAESLLASASYDMSVRLWDWRAGGGAPMRGWDHHSEFAVGLDMSPLQEGVIASSGWDGQTCVWHINNAP</sequence>
<dbReference type="STRING" id="307507.A0A2V0PG89"/>
<comment type="similarity">
    <text evidence="9">Belongs to the WD repeat peroxin-7 family.</text>
</comment>
<dbReference type="InterPro" id="IPR036322">
    <property type="entry name" value="WD40_repeat_dom_sf"/>
</dbReference>
<dbReference type="Proteomes" id="UP000247498">
    <property type="component" value="Unassembled WGS sequence"/>
</dbReference>
<evidence type="ECO:0000313" key="13">
    <source>
        <dbReference type="Proteomes" id="UP000247498"/>
    </source>
</evidence>
<keyword evidence="7" id="KW-0653">Protein transport</keyword>
<dbReference type="InterPro" id="IPR019775">
    <property type="entry name" value="WD40_repeat_CS"/>
</dbReference>
<dbReference type="SMART" id="SM00320">
    <property type="entry name" value="WD40"/>
    <property type="match status" value="6"/>
</dbReference>
<feature type="repeat" description="WD" evidence="11">
    <location>
        <begin position="143"/>
        <end position="178"/>
    </location>
</feature>
<name>A0A2V0PG89_9CHLO</name>
<evidence type="ECO:0000256" key="6">
    <source>
        <dbReference type="ARBA" id="ARBA00022737"/>
    </source>
</evidence>
<evidence type="ECO:0000256" key="2">
    <source>
        <dbReference type="ARBA" id="ARBA00004514"/>
    </source>
</evidence>
<keyword evidence="8" id="KW-0576">Peroxisome</keyword>
<dbReference type="InterPro" id="IPR001680">
    <property type="entry name" value="WD40_rpt"/>
</dbReference>
<dbReference type="InterPro" id="IPR015943">
    <property type="entry name" value="WD40/YVTN_repeat-like_dom_sf"/>
</dbReference>
<evidence type="ECO:0000256" key="5">
    <source>
        <dbReference type="ARBA" id="ARBA00022574"/>
    </source>
</evidence>
<dbReference type="PROSITE" id="PS00678">
    <property type="entry name" value="WD_REPEATS_1"/>
    <property type="match status" value="1"/>
</dbReference>
<dbReference type="Gene3D" id="2.130.10.10">
    <property type="entry name" value="YVTN repeat-like/Quinoprotein amine dehydrogenase"/>
    <property type="match status" value="1"/>
</dbReference>
<dbReference type="SUPFAM" id="SSF50978">
    <property type="entry name" value="WD40 repeat-like"/>
    <property type="match status" value="1"/>
</dbReference>
<dbReference type="InterPro" id="IPR044536">
    <property type="entry name" value="PEX7"/>
</dbReference>
<evidence type="ECO:0000256" key="9">
    <source>
        <dbReference type="ARBA" id="ARBA00024017"/>
    </source>
</evidence>
<evidence type="ECO:0000256" key="10">
    <source>
        <dbReference type="ARBA" id="ARBA00032565"/>
    </source>
</evidence>
<evidence type="ECO:0000256" key="3">
    <source>
        <dbReference type="ARBA" id="ARBA00022448"/>
    </source>
</evidence>
<dbReference type="EMBL" id="BDRX01000137">
    <property type="protein sequence ID" value="GBF98868.1"/>
    <property type="molecule type" value="Genomic_DNA"/>
</dbReference>
<feature type="repeat" description="WD" evidence="11">
    <location>
        <begin position="100"/>
        <end position="142"/>
    </location>
</feature>
<feature type="repeat" description="WD" evidence="11">
    <location>
        <begin position="230"/>
        <end position="263"/>
    </location>
</feature>
<dbReference type="GO" id="GO:0005053">
    <property type="term" value="F:peroxisome matrix targeting signal-2 binding"/>
    <property type="evidence" value="ECO:0007669"/>
    <property type="project" value="InterPro"/>
</dbReference>